<dbReference type="Proteomes" id="UP000465112">
    <property type="component" value="Chromosome 7"/>
</dbReference>
<keyword evidence="2" id="KW-1133">Transmembrane helix</keyword>
<name>A0A6A5EG28_PERFL</name>
<protein>
    <submittedName>
        <fullName evidence="3">Uncharacterized protein</fullName>
    </submittedName>
</protein>
<feature type="region of interest" description="Disordered" evidence="1">
    <location>
        <begin position="1"/>
        <end position="33"/>
    </location>
</feature>
<gene>
    <name evidence="3" type="ORF">PFLUV_G00088620</name>
</gene>
<accession>A0A6A5EG28</accession>
<keyword evidence="4" id="KW-1185">Reference proteome</keyword>
<comment type="caution">
    <text evidence="3">The sequence shown here is derived from an EMBL/GenBank/DDBJ whole genome shotgun (WGS) entry which is preliminary data.</text>
</comment>
<feature type="region of interest" description="Disordered" evidence="1">
    <location>
        <begin position="145"/>
        <end position="164"/>
    </location>
</feature>
<reference evidence="3 4" key="1">
    <citation type="submission" date="2019-06" db="EMBL/GenBank/DDBJ databases">
        <title>A chromosome-scale genome assembly of the European perch, Perca fluviatilis.</title>
        <authorList>
            <person name="Roques C."/>
            <person name="Zahm M."/>
            <person name="Cabau C."/>
            <person name="Klopp C."/>
            <person name="Bouchez O."/>
            <person name="Donnadieu C."/>
            <person name="Kuhl H."/>
            <person name="Gislard M."/>
            <person name="Guendouz S."/>
            <person name="Journot L."/>
            <person name="Haffray P."/>
            <person name="Bestin A."/>
            <person name="Morvezen R."/>
            <person name="Feron R."/>
            <person name="Wen M."/>
            <person name="Jouanno E."/>
            <person name="Herpin A."/>
            <person name="Schartl M."/>
            <person name="Postlethwait J."/>
            <person name="Schaerlinger B."/>
            <person name="Chardard D."/>
            <person name="Lecocq T."/>
            <person name="Poncet C."/>
            <person name="Jaffrelo L."/>
            <person name="Lampietro C."/>
            <person name="Guiguen Y."/>
        </authorList>
    </citation>
    <scope>NUCLEOTIDE SEQUENCE [LARGE SCALE GENOMIC DNA]</scope>
    <source>
        <tissue evidence="3">Blood</tissue>
    </source>
</reference>
<sequence>MTHPTDISCPPLPKSGQSQHTQESGDAGLSSNMKHMFSDHYDEHALPVADEGIFGKPTPNEEVDIVTAMKAKIWSHPNDAGPKAEGHPLSGEGVFPKPSTLNNFPPHTLSKNSPQEETVLPRTTAITEGNQDTEVEGEESCKMDIRKTPEPKGPPLVPGKGRNHRRKRASVHSWRMYFLCWWSFVYVPVSDGFSGAQLAADHKVKCFTCMNEDRCLVKLMTIYDSKHDHVLYKRDLNQTFPGCSVISPTGPKSCDVCIHQFKIIILCAEDVGKLDLDDSDGQQILNISSVCDLNQTLDHTSDGLIVSGGDQTPAHARYGLIVSGALFFTVVAMLVVYSLWQKKRTESGQQ</sequence>
<dbReference type="EMBL" id="VHII01000007">
    <property type="protein sequence ID" value="KAF1388287.1"/>
    <property type="molecule type" value="Genomic_DNA"/>
</dbReference>
<feature type="compositionally biased region" description="Polar residues" evidence="1">
    <location>
        <begin position="15"/>
        <end position="33"/>
    </location>
</feature>
<evidence type="ECO:0000313" key="4">
    <source>
        <dbReference type="Proteomes" id="UP000465112"/>
    </source>
</evidence>
<proteinExistence type="predicted"/>
<keyword evidence="2" id="KW-0812">Transmembrane</keyword>
<evidence type="ECO:0000256" key="1">
    <source>
        <dbReference type="SAM" id="MobiDB-lite"/>
    </source>
</evidence>
<evidence type="ECO:0000313" key="3">
    <source>
        <dbReference type="EMBL" id="KAF1388287.1"/>
    </source>
</evidence>
<keyword evidence="2" id="KW-0472">Membrane</keyword>
<evidence type="ECO:0000256" key="2">
    <source>
        <dbReference type="SAM" id="Phobius"/>
    </source>
</evidence>
<dbReference type="AlphaFoldDB" id="A0A6A5EG28"/>
<feature type="transmembrane region" description="Helical" evidence="2">
    <location>
        <begin position="318"/>
        <end position="340"/>
    </location>
</feature>
<organism evidence="3 4">
    <name type="scientific">Perca fluviatilis</name>
    <name type="common">European perch</name>
    <dbReference type="NCBI Taxonomy" id="8168"/>
    <lineage>
        <taxon>Eukaryota</taxon>
        <taxon>Metazoa</taxon>
        <taxon>Chordata</taxon>
        <taxon>Craniata</taxon>
        <taxon>Vertebrata</taxon>
        <taxon>Euteleostomi</taxon>
        <taxon>Actinopterygii</taxon>
        <taxon>Neopterygii</taxon>
        <taxon>Teleostei</taxon>
        <taxon>Neoteleostei</taxon>
        <taxon>Acanthomorphata</taxon>
        <taxon>Eupercaria</taxon>
        <taxon>Perciformes</taxon>
        <taxon>Percoidei</taxon>
        <taxon>Percidae</taxon>
        <taxon>Percinae</taxon>
        <taxon>Perca</taxon>
    </lineage>
</organism>